<sequence length="322" mass="35022">RSLRPASQSDSPQGNTPAGIGVEIGPIVRDGRRRKRHSDRVSIRDRAYAGFDEHGYQMTPSRRCLDHSGRKQRHILGMSGGTTEVVTIHQTLPGAWTMITSDDHQRRESEAGTAFSANAFDRPDPSADTLFYQSPRYVYHIDEGAVAAVTAAIRRHVPLGADVLDLMSSWVSHLPPDAALPLGRVVGHGLNADELAANARLDDWWVQDLNADPTLPMADGTFDAVLITVSIQYLTRPVGVLREIARVLRPGGVLLISFSNRMFGTKAVRIWQETPDAARPGLVAAYLAEAGGFGEPTVEANLPRRGPFGGGDPLWTVVARRA</sequence>
<name>A0A6J4UI32_9BACT</name>
<dbReference type="PANTHER" id="PTHR43036:SF2">
    <property type="entry name" value="OS04G0481300 PROTEIN"/>
    <property type="match status" value="1"/>
</dbReference>
<accession>A0A6J4UI32</accession>
<dbReference type="Gene3D" id="3.40.50.150">
    <property type="entry name" value="Vaccinia Virus protein VP39"/>
    <property type="match status" value="1"/>
</dbReference>
<feature type="domain" description="Methyltransferase type 11" evidence="2">
    <location>
        <begin position="190"/>
        <end position="256"/>
    </location>
</feature>
<dbReference type="AlphaFoldDB" id="A0A6J4UI32"/>
<dbReference type="EMBL" id="CADCWH010000141">
    <property type="protein sequence ID" value="CAA9550983.1"/>
    <property type="molecule type" value="Genomic_DNA"/>
</dbReference>
<dbReference type="PANTHER" id="PTHR43036">
    <property type="entry name" value="OSJNBB0011N17.9 PROTEIN"/>
    <property type="match status" value="1"/>
</dbReference>
<evidence type="ECO:0000256" key="1">
    <source>
        <dbReference type="SAM" id="MobiDB-lite"/>
    </source>
</evidence>
<dbReference type="GO" id="GO:0008757">
    <property type="term" value="F:S-adenosylmethionine-dependent methyltransferase activity"/>
    <property type="evidence" value="ECO:0007669"/>
    <property type="project" value="InterPro"/>
</dbReference>
<protein>
    <recommendedName>
        <fullName evidence="2">Methyltransferase type 11 domain-containing protein</fullName>
    </recommendedName>
</protein>
<feature type="region of interest" description="Disordered" evidence="1">
    <location>
        <begin position="1"/>
        <end position="41"/>
    </location>
</feature>
<organism evidence="3">
    <name type="scientific">uncultured Thermomicrobiales bacterium</name>
    <dbReference type="NCBI Taxonomy" id="1645740"/>
    <lineage>
        <taxon>Bacteria</taxon>
        <taxon>Pseudomonadati</taxon>
        <taxon>Thermomicrobiota</taxon>
        <taxon>Thermomicrobia</taxon>
        <taxon>Thermomicrobiales</taxon>
        <taxon>environmental samples</taxon>
    </lineage>
</organism>
<proteinExistence type="predicted"/>
<gene>
    <name evidence="3" type="ORF">AVDCRST_MAG70-922</name>
</gene>
<dbReference type="CDD" id="cd02440">
    <property type="entry name" value="AdoMet_MTases"/>
    <property type="match status" value="1"/>
</dbReference>
<feature type="compositionally biased region" description="Polar residues" evidence="1">
    <location>
        <begin position="1"/>
        <end position="16"/>
    </location>
</feature>
<dbReference type="SUPFAM" id="SSF53335">
    <property type="entry name" value="S-adenosyl-L-methionine-dependent methyltransferases"/>
    <property type="match status" value="1"/>
</dbReference>
<evidence type="ECO:0000313" key="3">
    <source>
        <dbReference type="EMBL" id="CAA9550983.1"/>
    </source>
</evidence>
<evidence type="ECO:0000259" key="2">
    <source>
        <dbReference type="Pfam" id="PF08241"/>
    </source>
</evidence>
<reference evidence="3" key="1">
    <citation type="submission" date="2020-02" db="EMBL/GenBank/DDBJ databases">
        <authorList>
            <person name="Meier V. D."/>
        </authorList>
    </citation>
    <scope>NUCLEOTIDE SEQUENCE</scope>
    <source>
        <strain evidence="3">AVDCRST_MAG70</strain>
    </source>
</reference>
<dbReference type="InterPro" id="IPR029063">
    <property type="entry name" value="SAM-dependent_MTases_sf"/>
</dbReference>
<feature type="non-terminal residue" evidence="3">
    <location>
        <position position="1"/>
    </location>
</feature>
<dbReference type="Pfam" id="PF08241">
    <property type="entry name" value="Methyltransf_11"/>
    <property type="match status" value="1"/>
</dbReference>
<dbReference type="InterPro" id="IPR013216">
    <property type="entry name" value="Methyltransf_11"/>
</dbReference>